<dbReference type="PANTHER" id="PTHR43194">
    <property type="entry name" value="HYDROLASE ALPHA/BETA FOLD FAMILY"/>
    <property type="match status" value="1"/>
</dbReference>
<name>A0AAV9N249_9EURO</name>
<feature type="domain" description="AB hydrolase-1" evidence="1">
    <location>
        <begin position="191"/>
        <end position="424"/>
    </location>
</feature>
<comment type="caution">
    <text evidence="2">The sequence shown here is derived from an EMBL/GenBank/DDBJ whole genome shotgun (WGS) entry which is preliminary data.</text>
</comment>
<evidence type="ECO:0000313" key="2">
    <source>
        <dbReference type="EMBL" id="KAK5046731.1"/>
    </source>
</evidence>
<dbReference type="SUPFAM" id="SSF53474">
    <property type="entry name" value="alpha/beta-Hydrolases"/>
    <property type="match status" value="1"/>
</dbReference>
<organism evidence="2 3">
    <name type="scientific">Exophiala bonariae</name>
    <dbReference type="NCBI Taxonomy" id="1690606"/>
    <lineage>
        <taxon>Eukaryota</taxon>
        <taxon>Fungi</taxon>
        <taxon>Dikarya</taxon>
        <taxon>Ascomycota</taxon>
        <taxon>Pezizomycotina</taxon>
        <taxon>Eurotiomycetes</taxon>
        <taxon>Chaetothyriomycetidae</taxon>
        <taxon>Chaetothyriales</taxon>
        <taxon>Herpotrichiellaceae</taxon>
        <taxon>Exophiala</taxon>
    </lineage>
</organism>
<dbReference type="InterPro" id="IPR050228">
    <property type="entry name" value="Carboxylesterase_BioH"/>
</dbReference>
<dbReference type="InterPro" id="IPR029058">
    <property type="entry name" value="AB_hydrolase_fold"/>
</dbReference>
<dbReference type="GeneID" id="89975658"/>
<dbReference type="EMBL" id="JAVRRD010000029">
    <property type="protein sequence ID" value="KAK5046731.1"/>
    <property type="molecule type" value="Genomic_DNA"/>
</dbReference>
<gene>
    <name evidence="2" type="ORF">LTR84_007492</name>
</gene>
<dbReference type="Pfam" id="PF12697">
    <property type="entry name" value="Abhydrolase_6"/>
    <property type="match status" value="1"/>
</dbReference>
<proteinExistence type="predicted"/>
<sequence>MEAIHNVFSRMDETAIRSIEAAIHGNVEFQAAIAHAQHTSFQLACKDHTSALGFEISKNQIQVFAQPDSGRKTEFTLFAQSAHWEKVFEAVPQRPFQSYWGMLRLLGTEAGVSVAGDQTAFTSFARVWRLAIDLVRDALHPPSEATVNRSFVEDDELDDDSIIGHYLWIKLAELGKCKVFYETSGSGSQHILFLHTAGADSRQYHSLMMNKTLQQKCKMYAFDLPGHGRSFPGEHQFPAAYSNSEEFYISAIGQMISRLGLHHVIVSGASMGGQVCLAVALRAEQLGVSGVIPCEACDYIPEQRAQKIYSLTGDESILNPERVCGMIAPTAPAIYKRLNWWIYSSQATKIFPGDLKFYFEGWDGRERMSQIDTKACPVYMLTGEYDYSCSPNMSRETAAKIQGAVFEEMEGLGHFPMSEDPKRFLPYFFRALEHIQGVQHAT</sequence>
<protein>
    <recommendedName>
        <fullName evidence="1">AB hydrolase-1 domain-containing protein</fullName>
    </recommendedName>
</protein>
<dbReference type="InterPro" id="IPR000073">
    <property type="entry name" value="AB_hydrolase_1"/>
</dbReference>
<dbReference type="RefSeq" id="XP_064702314.1">
    <property type="nucleotide sequence ID" value="XM_064851045.1"/>
</dbReference>
<dbReference type="PANTHER" id="PTHR43194:SF2">
    <property type="entry name" value="PEROXISOMAL MEMBRANE PROTEIN LPX1"/>
    <property type="match status" value="1"/>
</dbReference>
<evidence type="ECO:0000259" key="1">
    <source>
        <dbReference type="Pfam" id="PF12697"/>
    </source>
</evidence>
<evidence type="ECO:0000313" key="3">
    <source>
        <dbReference type="Proteomes" id="UP001358417"/>
    </source>
</evidence>
<keyword evidence="3" id="KW-1185">Reference proteome</keyword>
<accession>A0AAV9N249</accession>
<dbReference type="Proteomes" id="UP001358417">
    <property type="component" value="Unassembled WGS sequence"/>
</dbReference>
<reference evidence="2 3" key="1">
    <citation type="submission" date="2023-08" db="EMBL/GenBank/DDBJ databases">
        <title>Black Yeasts Isolated from many extreme environments.</title>
        <authorList>
            <person name="Coleine C."/>
            <person name="Stajich J.E."/>
            <person name="Selbmann L."/>
        </authorList>
    </citation>
    <scope>NUCLEOTIDE SEQUENCE [LARGE SCALE GENOMIC DNA]</scope>
    <source>
        <strain evidence="2 3">CCFEE 5792</strain>
    </source>
</reference>
<dbReference type="AlphaFoldDB" id="A0AAV9N249"/>
<dbReference type="Gene3D" id="3.40.50.1820">
    <property type="entry name" value="alpha/beta hydrolase"/>
    <property type="match status" value="1"/>
</dbReference>